<name>A0ABQ4ZWS2_9ASTR</name>
<dbReference type="InterPro" id="IPR032675">
    <property type="entry name" value="LRR_dom_sf"/>
</dbReference>
<dbReference type="InterPro" id="IPR053772">
    <property type="entry name" value="At1g61320/At1g61330-like"/>
</dbReference>
<dbReference type="Proteomes" id="UP001151760">
    <property type="component" value="Unassembled WGS sequence"/>
</dbReference>
<dbReference type="Pfam" id="PF12937">
    <property type="entry name" value="F-box-like"/>
    <property type="match status" value="2"/>
</dbReference>
<dbReference type="SMART" id="SM00256">
    <property type="entry name" value="FBOX"/>
    <property type="match status" value="2"/>
</dbReference>
<feature type="domain" description="F-box" evidence="1">
    <location>
        <begin position="7"/>
        <end position="56"/>
    </location>
</feature>
<evidence type="ECO:0000313" key="3">
    <source>
        <dbReference type="Proteomes" id="UP001151760"/>
    </source>
</evidence>
<dbReference type="SUPFAM" id="SSF81383">
    <property type="entry name" value="F-box domain"/>
    <property type="match status" value="2"/>
</dbReference>
<evidence type="ECO:0000313" key="2">
    <source>
        <dbReference type="EMBL" id="GJS94759.1"/>
    </source>
</evidence>
<dbReference type="InterPro" id="IPR001810">
    <property type="entry name" value="F-box_dom"/>
</dbReference>
<dbReference type="InterPro" id="IPR055357">
    <property type="entry name" value="LRR_At1g61320_AtMIF1"/>
</dbReference>
<feature type="domain" description="F-box" evidence="1">
    <location>
        <begin position="115"/>
        <end position="164"/>
    </location>
</feature>
<dbReference type="Pfam" id="PF23622">
    <property type="entry name" value="LRR_At1g61320_AtMIF1"/>
    <property type="match status" value="1"/>
</dbReference>
<dbReference type="PROSITE" id="PS50181">
    <property type="entry name" value="FBOX"/>
    <property type="match status" value="2"/>
</dbReference>
<accession>A0ABQ4ZWS2</accession>
<dbReference type="SUPFAM" id="SSF52047">
    <property type="entry name" value="RNI-like"/>
    <property type="match status" value="1"/>
</dbReference>
<comment type="caution">
    <text evidence="2">The sequence shown here is derived from an EMBL/GenBank/DDBJ whole genome shotgun (WGS) entry which is preliminary data.</text>
</comment>
<proteinExistence type="predicted"/>
<dbReference type="EMBL" id="BQNB010011756">
    <property type="protein sequence ID" value="GJS94759.1"/>
    <property type="molecule type" value="Genomic_DNA"/>
</dbReference>
<dbReference type="PANTHER" id="PTHR34145">
    <property type="entry name" value="OS02G0105600 PROTEIN"/>
    <property type="match status" value="1"/>
</dbReference>
<dbReference type="Gene3D" id="1.20.1280.50">
    <property type="match status" value="2"/>
</dbReference>
<dbReference type="InterPro" id="IPR036047">
    <property type="entry name" value="F-box-like_dom_sf"/>
</dbReference>
<reference evidence="2" key="2">
    <citation type="submission" date="2022-01" db="EMBL/GenBank/DDBJ databases">
        <authorList>
            <person name="Yamashiro T."/>
            <person name="Shiraishi A."/>
            <person name="Satake H."/>
            <person name="Nakayama K."/>
        </authorList>
    </citation>
    <scope>NUCLEOTIDE SEQUENCE</scope>
</reference>
<evidence type="ECO:0000259" key="1">
    <source>
        <dbReference type="PROSITE" id="PS50181"/>
    </source>
</evidence>
<reference evidence="2" key="1">
    <citation type="journal article" date="2022" name="Int. J. Mol. Sci.">
        <title>Draft Genome of Tanacetum Coccineum: Genomic Comparison of Closely Related Tanacetum-Family Plants.</title>
        <authorList>
            <person name="Yamashiro T."/>
            <person name="Shiraishi A."/>
            <person name="Nakayama K."/>
            <person name="Satake H."/>
        </authorList>
    </citation>
    <scope>NUCLEOTIDE SEQUENCE</scope>
</reference>
<sequence length="446" mass="51814">MEMEDAADRISQLPESIIHHILSYLDSPKQLVRMSVLSKYWFAVTVSFPVSVFNIRQFDDVIKLSSWRPLNLEKHNRYKSRQIRLREAYELISLSAKFVAYLSEGGLTMEMEDAADRISQLPESIIHHILSYLDSPKQLVRMSVLSKYWFAVTVSFPVSVFNIRQFDDVIKLSSWRPLNLEKHNRYVRDCFFRYVDDTISRSCKQNVSVHTFKIITPNQDRDRTQVDILDRCIGVFLKKGVKVFVIEIKNMTPCFLNLPVYRVPNCLKMLELASVPLNDEVIKRLITNCPLLEKIFIDDCEGVNFFCVNGLENLREVKIGFGDEVLEVIDIDAPNLWHLSLVDRGSRMPSMKVASCKKLTKLSYDGHPSPTSEGLVDLSSDFPFLEELYLDLRQFLDKNIGFKELKLCIDVGPLDVKELMVIQSSPYELEHVELYIKEWVNYLKMY</sequence>
<dbReference type="Gene3D" id="3.80.10.10">
    <property type="entry name" value="Ribonuclease Inhibitor"/>
    <property type="match status" value="1"/>
</dbReference>
<gene>
    <name evidence="2" type="ORF">Tco_0801727</name>
</gene>
<protein>
    <submittedName>
        <fullName evidence="2">F-box domain containing protein</fullName>
    </submittedName>
</protein>
<keyword evidence="3" id="KW-1185">Reference proteome</keyword>
<dbReference type="PANTHER" id="PTHR34145:SF28">
    <property type="entry name" value="F-BOX DOMAIN-CONTAINING PROTEIN"/>
    <property type="match status" value="1"/>
</dbReference>
<organism evidence="2 3">
    <name type="scientific">Tanacetum coccineum</name>
    <dbReference type="NCBI Taxonomy" id="301880"/>
    <lineage>
        <taxon>Eukaryota</taxon>
        <taxon>Viridiplantae</taxon>
        <taxon>Streptophyta</taxon>
        <taxon>Embryophyta</taxon>
        <taxon>Tracheophyta</taxon>
        <taxon>Spermatophyta</taxon>
        <taxon>Magnoliopsida</taxon>
        <taxon>eudicotyledons</taxon>
        <taxon>Gunneridae</taxon>
        <taxon>Pentapetalae</taxon>
        <taxon>asterids</taxon>
        <taxon>campanulids</taxon>
        <taxon>Asterales</taxon>
        <taxon>Asteraceae</taxon>
        <taxon>Asteroideae</taxon>
        <taxon>Anthemideae</taxon>
        <taxon>Anthemidinae</taxon>
        <taxon>Tanacetum</taxon>
    </lineage>
</organism>